<dbReference type="EMBL" id="JN119829">
    <property type="protein sequence ID" value="AEP14294.1"/>
    <property type="molecule type" value="Genomic_DNA"/>
</dbReference>
<keyword evidence="1" id="KW-1133">Transmembrane helix</keyword>
<keyword evidence="1" id="KW-0812">Transmembrane</keyword>
<name>G5CJ17_9FIRM</name>
<gene>
    <name evidence="2" type="primary">orfL46</name>
</gene>
<accession>G5CJ17</accession>
<sequence>MTTKYALVLAVGVMAIGGVLWVVLHSRSTPTRAARGIPHSTTHNPMARKTMKTAAAPPTAVSSLPPVPVLLQSGSARGSAITSYEAISHNAAPPVTNPILTAPVPWQTGATWAVVPEVVKETLWFGEQKTPGGPWTWIPSTLPGALSPQLPRPVYQALAWAYDLHVGQSGPSLGGTVSWNAITGQVGEPVGWTLGSFSSPHGHSALTLTVWEPSETGVFTGLYGMISTWTAQNATTGTQALDMIVPDTHSLQAVTSYAFNRGA</sequence>
<feature type="transmembrane region" description="Helical" evidence="1">
    <location>
        <begin position="6"/>
        <end position="24"/>
    </location>
</feature>
<keyword evidence="2" id="KW-0614">Plasmid</keyword>
<keyword evidence="1" id="KW-0472">Membrane</keyword>
<protein>
    <submittedName>
        <fullName evidence="2">Uncharacterized protein</fullName>
    </submittedName>
</protein>
<evidence type="ECO:0000313" key="2">
    <source>
        <dbReference type="EMBL" id="AEP14294.1"/>
    </source>
</evidence>
<proteinExistence type="predicted"/>
<reference evidence="2" key="1">
    <citation type="journal article" date="2011" name="Appl. Environ. Microbiol.">
        <title>Two Large, Related, Cryptic Plasmids from Geographically Distinct Isolates of Sulfobacillus thermotolerans.</title>
        <authorList>
            <person name="Deane S.M."/>
            <person name="Rawlings D.E."/>
        </authorList>
    </citation>
    <scope>NUCLEOTIDE SEQUENCE</scope>
    <source>
        <strain evidence="2">L15</strain>
        <plasmid evidence="2">pL15</plasmid>
    </source>
</reference>
<evidence type="ECO:0000256" key="1">
    <source>
        <dbReference type="SAM" id="Phobius"/>
    </source>
</evidence>
<dbReference type="AlphaFoldDB" id="G5CJ17"/>
<geneLocation type="plasmid" evidence="2">
    <name>pL15</name>
</geneLocation>
<organism evidence="2">
    <name type="scientific">Sulfobacillus thermotolerans</name>
    <dbReference type="NCBI Taxonomy" id="338644"/>
    <lineage>
        <taxon>Bacteria</taxon>
        <taxon>Bacillati</taxon>
        <taxon>Bacillota</taxon>
        <taxon>Clostridia</taxon>
        <taxon>Eubacteriales</taxon>
        <taxon>Clostridiales Family XVII. Incertae Sedis</taxon>
        <taxon>Sulfobacillus</taxon>
    </lineage>
</organism>